<dbReference type="GO" id="GO:0008237">
    <property type="term" value="F:metallopeptidase activity"/>
    <property type="evidence" value="ECO:0007669"/>
    <property type="project" value="UniProtKB-KW"/>
</dbReference>
<evidence type="ECO:0000256" key="3">
    <source>
        <dbReference type="ARBA" id="ARBA00022723"/>
    </source>
</evidence>
<dbReference type="InterPro" id="IPR045474">
    <property type="entry name" value="GEVED"/>
</dbReference>
<evidence type="ECO:0000259" key="9">
    <source>
        <dbReference type="PROSITE" id="PS50093"/>
    </source>
</evidence>
<gene>
    <name evidence="10" type="ORF">H3Z82_19035</name>
    <name evidence="11" type="ORF">H3Z82_19075</name>
</gene>
<dbReference type="InterPro" id="IPR008754">
    <property type="entry name" value="Peptidase_M43"/>
</dbReference>
<evidence type="ECO:0000256" key="1">
    <source>
        <dbReference type="ARBA" id="ARBA00008721"/>
    </source>
</evidence>
<sequence>MHNFKHYSTLLVCFLLALFFGQPMLSQNTDGKICRSEEQMELLYQANPSSRAEQRILSRLVNSSEEIQRRDPGASYVIPVVFHVFGTTFNSGTVVNDALIKDALMKTNEDFHGLNAKYSTIAPPFDVIKTPLDVTFRLAQLDPQGNPTSGIMYYPEAGGMGNYDSPVVAQVAWDNSKYMNVYITRDLYNDGDYYNSGVAWLPDTYMTNNNTARVVYNGSYLGTNTDDNFRSILTHEFGHFLDLHHTFRGGICNNNPLDGDEVADTPSHINNSSGTNCQVIYNCLNQQINNENFMDYTDCYKMFTRGQVDRMVNALDNSPARNTLWTASNLAATGLDVELGPRIIASNSFFEERYLNDGVVESVIELMATEANFALAAGEYEEGLHYIANNVPVGMTMKISASNSTRAIVALEGISENHQAINTVSDLEIVFLDPMIEGGVSLLYADTLSNLVVNFSDVYTEACQPTIGYSGYTYISNVTFDGRSNETINNYFSDYTEELSYPVIPGATYPLSVTTNRGDGGDPDNLRIQVWIDWNSNFVFEDSELVASQAYNNRETDGDGDYTYTTDIQIPADVDLGKIAIRVMAHFVMGTDGDTACSYIDSGEVEDYGLNILDESTELTVEFSGNPKAVNFSEPVSFADLSIPDAGDSISSWLWTFEGASTPTSTDQNPKNIFYTEGGEFDVTLEVTTTNGKVGTLTKPDYIKSELRYCETSPDYGSYFSVNNVILEDISHNPGKSNYYDYFDSVTTDLAAGMTYPMTITSELGDGGINDYNRVKVWADWNYDSEFSESELLIDRLVSGEDYDENGNYTFTADILVPYGASVGKRVALRVIGHYEDGFTGPCGSFDSGNAIDYGIDIVSGVSGITALATSSSEEFSFTEPLVFTDRSSSSSAITNWEWTFEGGTPASFAGQNPPEITYDEPGIYSYSLTVTNAEGETGSYTGSV</sequence>
<dbReference type="SUPFAM" id="SSF55486">
    <property type="entry name" value="Metalloproteases ('zincins'), catalytic domain"/>
    <property type="match status" value="1"/>
</dbReference>
<keyword evidence="12" id="KW-1185">Reference proteome</keyword>
<organism evidence="10 12">
    <name type="scientific">Gelidibacter maritimus</name>
    <dbReference type="NCBI Taxonomy" id="2761487"/>
    <lineage>
        <taxon>Bacteria</taxon>
        <taxon>Pseudomonadati</taxon>
        <taxon>Bacteroidota</taxon>
        <taxon>Flavobacteriia</taxon>
        <taxon>Flavobacteriales</taxon>
        <taxon>Flavobacteriaceae</taxon>
        <taxon>Gelidibacter</taxon>
    </lineage>
</organism>
<dbReference type="InterPro" id="IPR000601">
    <property type="entry name" value="PKD_dom"/>
</dbReference>
<dbReference type="Gene3D" id="3.40.390.10">
    <property type="entry name" value="Collagenase (Catalytic Domain)"/>
    <property type="match status" value="1"/>
</dbReference>
<reference evidence="10 12" key="1">
    <citation type="submission" date="2020-07" db="EMBL/GenBank/DDBJ databases">
        <title>Bacterium isolated from marine sediment.</title>
        <authorList>
            <person name="Shang D."/>
        </authorList>
    </citation>
    <scope>NUCLEOTIDE SEQUENCE [LARGE SCALE GENOMIC DNA]</scope>
    <source>
        <strain evidence="10 12">F6074</strain>
    </source>
</reference>
<keyword evidence="8" id="KW-1015">Disulfide bond</keyword>
<feature type="domain" description="PKD" evidence="9">
    <location>
        <begin position="865"/>
        <end position="945"/>
    </location>
</feature>
<dbReference type="EMBL" id="JACGLT010000031">
    <property type="protein sequence ID" value="MBA6154826.1"/>
    <property type="molecule type" value="Genomic_DNA"/>
</dbReference>
<dbReference type="InterPro" id="IPR024079">
    <property type="entry name" value="MetalloPept_cat_dom_sf"/>
</dbReference>
<evidence type="ECO:0000313" key="10">
    <source>
        <dbReference type="EMBL" id="MBA6154818.1"/>
    </source>
</evidence>
<dbReference type="Pfam" id="PF18911">
    <property type="entry name" value="PKD_4"/>
    <property type="match status" value="1"/>
</dbReference>
<dbReference type="SUPFAM" id="SSF49299">
    <property type="entry name" value="PKD domain"/>
    <property type="match status" value="2"/>
</dbReference>
<dbReference type="PANTHER" id="PTHR47466:SF1">
    <property type="entry name" value="METALLOPROTEASE MEP1 (AFU_ORTHOLOGUE AFUA_1G07730)-RELATED"/>
    <property type="match status" value="1"/>
</dbReference>
<comment type="caution">
    <text evidence="10">The sequence shown here is derived from an EMBL/GenBank/DDBJ whole genome shotgun (WGS) entry which is preliminary data.</text>
</comment>
<dbReference type="GO" id="GO:0006508">
    <property type="term" value="P:proteolysis"/>
    <property type="evidence" value="ECO:0007669"/>
    <property type="project" value="UniProtKB-KW"/>
</dbReference>
<keyword evidence="6" id="KW-0862">Zinc</keyword>
<feature type="non-terminal residue" evidence="10">
    <location>
        <position position="945"/>
    </location>
</feature>
<dbReference type="RefSeq" id="WP_182207069.1">
    <property type="nucleotide sequence ID" value="NZ_JACGLT010000029.1"/>
</dbReference>
<dbReference type="Proteomes" id="UP000541857">
    <property type="component" value="Unassembled WGS sequence"/>
</dbReference>
<dbReference type="CDD" id="cd00146">
    <property type="entry name" value="PKD"/>
    <property type="match status" value="2"/>
</dbReference>
<evidence type="ECO:0000256" key="7">
    <source>
        <dbReference type="ARBA" id="ARBA00023049"/>
    </source>
</evidence>
<dbReference type="InterPro" id="IPR022409">
    <property type="entry name" value="PKD/Chitinase_dom"/>
</dbReference>
<keyword evidence="7" id="KW-0482">Metalloprotease</keyword>
<dbReference type="SMART" id="SM00089">
    <property type="entry name" value="PKD"/>
    <property type="match status" value="2"/>
</dbReference>
<accession>A0A7W2M8W4</accession>
<dbReference type="PROSITE" id="PS50093">
    <property type="entry name" value="PKD"/>
    <property type="match status" value="2"/>
</dbReference>
<keyword evidence="2" id="KW-0645">Protease</keyword>
<dbReference type="Gene3D" id="2.60.40.10">
    <property type="entry name" value="Immunoglobulins"/>
    <property type="match status" value="2"/>
</dbReference>
<dbReference type="PANTHER" id="PTHR47466">
    <property type="match status" value="1"/>
</dbReference>
<evidence type="ECO:0000256" key="5">
    <source>
        <dbReference type="ARBA" id="ARBA00022801"/>
    </source>
</evidence>
<dbReference type="InterPro" id="IPR035986">
    <property type="entry name" value="PKD_dom_sf"/>
</dbReference>
<comment type="similarity">
    <text evidence="1">Belongs to the peptidase M43B family.</text>
</comment>
<keyword evidence="5" id="KW-0378">Hydrolase</keyword>
<proteinExistence type="inferred from homology"/>
<evidence type="ECO:0000256" key="8">
    <source>
        <dbReference type="ARBA" id="ARBA00023157"/>
    </source>
</evidence>
<dbReference type="Pfam" id="PF20009">
    <property type="entry name" value="GEVED"/>
    <property type="match status" value="2"/>
</dbReference>
<dbReference type="EMBL" id="JACGLT010000029">
    <property type="protein sequence ID" value="MBA6154818.1"/>
    <property type="molecule type" value="Genomic_DNA"/>
</dbReference>
<dbReference type="AlphaFoldDB" id="A0A7W2M8W4"/>
<dbReference type="InterPro" id="IPR013783">
    <property type="entry name" value="Ig-like_fold"/>
</dbReference>
<protein>
    <submittedName>
        <fullName evidence="10">PKD domain-containing protein</fullName>
    </submittedName>
</protein>
<keyword evidence="3" id="KW-0479">Metal-binding</keyword>
<evidence type="ECO:0000256" key="4">
    <source>
        <dbReference type="ARBA" id="ARBA00022729"/>
    </source>
</evidence>
<evidence type="ECO:0000256" key="2">
    <source>
        <dbReference type="ARBA" id="ARBA00022670"/>
    </source>
</evidence>
<dbReference type="Pfam" id="PF05572">
    <property type="entry name" value="Peptidase_M43"/>
    <property type="match status" value="1"/>
</dbReference>
<name>A0A7W2M8W4_9FLAO</name>
<dbReference type="GO" id="GO:0046872">
    <property type="term" value="F:metal ion binding"/>
    <property type="evidence" value="ECO:0007669"/>
    <property type="project" value="UniProtKB-KW"/>
</dbReference>
<evidence type="ECO:0000256" key="6">
    <source>
        <dbReference type="ARBA" id="ARBA00022833"/>
    </source>
</evidence>
<evidence type="ECO:0000313" key="11">
    <source>
        <dbReference type="EMBL" id="MBA6154826.1"/>
    </source>
</evidence>
<evidence type="ECO:0000313" key="12">
    <source>
        <dbReference type="Proteomes" id="UP000541857"/>
    </source>
</evidence>
<keyword evidence="4" id="KW-0732">Signal</keyword>
<feature type="domain" description="PKD" evidence="9">
    <location>
        <begin position="646"/>
        <end position="698"/>
    </location>
</feature>